<feature type="transmembrane region" description="Helical" evidence="6">
    <location>
        <begin position="94"/>
        <end position="127"/>
    </location>
</feature>
<feature type="transmembrane region" description="Helical" evidence="6">
    <location>
        <begin position="29"/>
        <end position="46"/>
    </location>
</feature>
<dbReference type="EMBL" id="FQVI01000025">
    <property type="protein sequence ID" value="SHF39487.1"/>
    <property type="molecule type" value="Genomic_DNA"/>
</dbReference>
<proteinExistence type="predicted"/>
<dbReference type="Pfam" id="PF03600">
    <property type="entry name" value="CitMHS"/>
    <property type="match status" value="1"/>
</dbReference>
<name>A0A1M5BAY7_9CLOT</name>
<evidence type="ECO:0000256" key="3">
    <source>
        <dbReference type="ARBA" id="ARBA00022692"/>
    </source>
</evidence>
<evidence type="ECO:0000256" key="1">
    <source>
        <dbReference type="ARBA" id="ARBA00004141"/>
    </source>
</evidence>
<accession>A0A1M5BAY7</accession>
<feature type="transmembrane region" description="Helical" evidence="6">
    <location>
        <begin position="413"/>
        <end position="435"/>
    </location>
</feature>
<evidence type="ECO:0000256" key="5">
    <source>
        <dbReference type="ARBA" id="ARBA00023136"/>
    </source>
</evidence>
<dbReference type="STRING" id="1122155.SAMN02745158_03573"/>
<feature type="transmembrane region" description="Helical" evidence="6">
    <location>
        <begin position="332"/>
        <end position="354"/>
    </location>
</feature>
<evidence type="ECO:0000256" key="6">
    <source>
        <dbReference type="SAM" id="Phobius"/>
    </source>
</evidence>
<keyword evidence="4 6" id="KW-1133">Transmembrane helix</keyword>
<keyword evidence="2" id="KW-0813">Transport</keyword>
<feature type="transmembrane region" description="Helical" evidence="6">
    <location>
        <begin position="139"/>
        <end position="158"/>
    </location>
</feature>
<gene>
    <name evidence="8" type="ORF">SAMN02745158_03573</name>
</gene>
<comment type="subcellular location">
    <subcellularLocation>
        <location evidence="1">Membrane</location>
        <topology evidence="1">Multi-pass membrane protein</topology>
    </subcellularLocation>
</comment>
<dbReference type="OrthoDB" id="2814158at2"/>
<dbReference type="RefSeq" id="WP_072854138.1">
    <property type="nucleotide sequence ID" value="NZ_FQVI01000025.1"/>
</dbReference>
<feature type="transmembrane region" description="Helical" evidence="6">
    <location>
        <begin position="291"/>
        <end position="312"/>
    </location>
</feature>
<keyword evidence="3 6" id="KW-0812">Transmembrane</keyword>
<dbReference type="GO" id="GO:0055085">
    <property type="term" value="P:transmembrane transport"/>
    <property type="evidence" value="ECO:0007669"/>
    <property type="project" value="InterPro"/>
</dbReference>
<keyword evidence="9" id="KW-1185">Reference proteome</keyword>
<protein>
    <submittedName>
        <fullName evidence="8">Na+/H+ antiporter NhaD</fullName>
    </submittedName>
</protein>
<evidence type="ECO:0000313" key="9">
    <source>
        <dbReference type="Proteomes" id="UP000184245"/>
    </source>
</evidence>
<dbReference type="InterPro" id="IPR004680">
    <property type="entry name" value="Cit_transptr-like_dom"/>
</dbReference>
<evidence type="ECO:0000256" key="4">
    <source>
        <dbReference type="ARBA" id="ARBA00022989"/>
    </source>
</evidence>
<dbReference type="GO" id="GO:0016020">
    <property type="term" value="C:membrane"/>
    <property type="evidence" value="ECO:0007669"/>
    <property type="project" value="UniProtKB-SubCell"/>
</dbReference>
<organism evidence="8 9">
    <name type="scientific">Lactonifactor longoviformis DSM 17459</name>
    <dbReference type="NCBI Taxonomy" id="1122155"/>
    <lineage>
        <taxon>Bacteria</taxon>
        <taxon>Bacillati</taxon>
        <taxon>Bacillota</taxon>
        <taxon>Clostridia</taxon>
        <taxon>Eubacteriales</taxon>
        <taxon>Clostridiaceae</taxon>
        <taxon>Lactonifactor</taxon>
    </lineage>
</organism>
<feature type="transmembrane region" description="Helical" evidence="6">
    <location>
        <begin position="185"/>
        <end position="207"/>
    </location>
</feature>
<feature type="transmembrane region" description="Helical" evidence="6">
    <location>
        <begin position="228"/>
        <end position="248"/>
    </location>
</feature>
<dbReference type="Proteomes" id="UP000184245">
    <property type="component" value="Unassembled WGS sequence"/>
</dbReference>
<sequence>MLSNSAIMILVMVAIVITVLIGVKFDNNIGLIGIAFAFLIGSWLGPATIYEVIAYWPVNIMFILLVTSVFFGYASNNGTLSALADRIVYVTKGIPWFTPISVFLTAFIISGIGVGVWGIVFVAPIGFAIAKKAKFDPILVVIATNVGALATGGLPWAAGGPTNIGLIQNAGWANPEEATSLAYRFGFASIPCCIVAFIICYFLCRGFKAQPVTMDKPAPFNKKQKQTLAILLIVLVANMLPLILNLIFANSVTAFLASHINIQVCSVFGAIACMMLKLGDEKEILAKNVPWYAMVLICGVSMLMTVAVKAGIADVIGTWLNSNFPAWALPAAFALFGGILSFFCSALSVVYPLMLPMIYGLTQSGTSASTLAMITALIITACYTGMCPFSQNGALMLSSADAETRQGLMYRMIVWSVVLLAISVIYALVGGYGIWG</sequence>
<feature type="transmembrane region" description="Helical" evidence="6">
    <location>
        <begin position="53"/>
        <end position="74"/>
    </location>
</feature>
<feature type="transmembrane region" description="Helical" evidence="6">
    <location>
        <begin position="366"/>
        <end position="386"/>
    </location>
</feature>
<evidence type="ECO:0000259" key="7">
    <source>
        <dbReference type="Pfam" id="PF03600"/>
    </source>
</evidence>
<evidence type="ECO:0000313" key="8">
    <source>
        <dbReference type="EMBL" id="SHF39487.1"/>
    </source>
</evidence>
<feature type="domain" description="Citrate transporter-like" evidence="7">
    <location>
        <begin position="29"/>
        <end position="376"/>
    </location>
</feature>
<feature type="transmembrane region" description="Helical" evidence="6">
    <location>
        <begin position="7"/>
        <end position="23"/>
    </location>
</feature>
<reference evidence="8 9" key="1">
    <citation type="submission" date="2016-11" db="EMBL/GenBank/DDBJ databases">
        <authorList>
            <person name="Jaros S."/>
            <person name="Januszkiewicz K."/>
            <person name="Wedrychowicz H."/>
        </authorList>
    </citation>
    <scope>NUCLEOTIDE SEQUENCE [LARGE SCALE GENOMIC DNA]</scope>
    <source>
        <strain evidence="8 9">DSM 17459</strain>
    </source>
</reference>
<feature type="transmembrane region" description="Helical" evidence="6">
    <location>
        <begin position="260"/>
        <end position="279"/>
    </location>
</feature>
<dbReference type="AlphaFoldDB" id="A0A1M5BAY7"/>
<evidence type="ECO:0000256" key="2">
    <source>
        <dbReference type="ARBA" id="ARBA00022448"/>
    </source>
</evidence>
<keyword evidence="5 6" id="KW-0472">Membrane</keyword>